<protein>
    <submittedName>
        <fullName evidence="1">Uncharacterized protein</fullName>
    </submittedName>
</protein>
<proteinExistence type="predicted"/>
<dbReference type="AlphaFoldDB" id="A0A127QHP4"/>
<keyword evidence="2" id="KW-1185">Reference proteome</keyword>
<dbReference type="Proteomes" id="UP000071778">
    <property type="component" value="Chromosome"/>
</dbReference>
<name>A0A127QHP4_9BURK</name>
<evidence type="ECO:0000313" key="2">
    <source>
        <dbReference type="Proteomes" id="UP000071778"/>
    </source>
</evidence>
<reference evidence="1 2" key="1">
    <citation type="submission" date="2015-11" db="EMBL/GenBank/DDBJ databases">
        <title>Exploring the genomic traits of fungus-feeding bacterial genus Collimonas.</title>
        <authorList>
            <person name="Song C."/>
            <person name="Schmidt R."/>
            <person name="de Jager V."/>
            <person name="Krzyzanowska D."/>
            <person name="Jongedijk E."/>
            <person name="Cankar K."/>
            <person name="Beekwilder J."/>
            <person name="van Veen A."/>
            <person name="de Boer W."/>
            <person name="van Veen J.A."/>
            <person name="Garbeva P."/>
        </authorList>
    </citation>
    <scope>NUCLEOTIDE SEQUENCE [LARGE SCALE GENOMIC DNA]</scope>
    <source>
        <strain evidence="1 2">Ter282</strain>
    </source>
</reference>
<dbReference type="PATRIC" id="fig|279058.18.peg.1790"/>
<organism evidence="1 2">
    <name type="scientific">Collimonas arenae</name>
    <dbReference type="NCBI Taxonomy" id="279058"/>
    <lineage>
        <taxon>Bacteria</taxon>
        <taxon>Pseudomonadati</taxon>
        <taxon>Pseudomonadota</taxon>
        <taxon>Betaproteobacteria</taxon>
        <taxon>Burkholderiales</taxon>
        <taxon>Oxalobacteraceae</taxon>
        <taxon>Collimonas</taxon>
    </lineage>
</organism>
<accession>A0A127QHP4</accession>
<sequence length="46" mass="5424">MSRFACEAPDIFKENCELNNYKAKYKLKYKAEFKSDFKANRKQVAG</sequence>
<dbReference type="EMBL" id="CP013235">
    <property type="protein sequence ID" value="AMP09589.1"/>
    <property type="molecule type" value="Genomic_DNA"/>
</dbReference>
<evidence type="ECO:0000313" key="1">
    <source>
        <dbReference type="EMBL" id="AMP09589.1"/>
    </source>
</evidence>
<gene>
    <name evidence="1" type="ORF">CAter282_1813</name>
</gene>